<comment type="function">
    <text evidence="1">SbcCD cleaves DNA hairpin structures. These structures can inhibit DNA replication and are intermediates in certain DNA recombination reactions. The complex acts as a 3'-&gt;5' double strand exonuclease that can open hairpins. It also has a 5' single-strand endonuclease activity.</text>
</comment>
<keyword evidence="1" id="KW-0235">DNA replication</keyword>
<keyword evidence="1 3" id="KW-0378">Hydrolase</keyword>
<comment type="subunit">
    <text evidence="1">Heterodimer of SbcC and SbcD.</text>
</comment>
<dbReference type="InterPro" id="IPR038729">
    <property type="entry name" value="Rad50/SbcC_AAA"/>
</dbReference>
<name>A0A8I0MHR4_CITAM</name>
<comment type="caution">
    <text evidence="3">The sequence shown here is derived from an EMBL/GenBank/DDBJ whole genome shotgun (WGS) entry which is preliminary data.</text>
</comment>
<evidence type="ECO:0000313" key="4">
    <source>
        <dbReference type="Proteomes" id="UP000656723"/>
    </source>
</evidence>
<feature type="coiled-coil region" evidence="1">
    <location>
        <begin position="186"/>
        <end position="238"/>
    </location>
</feature>
<dbReference type="PANTHER" id="PTHR32114">
    <property type="entry name" value="ABC TRANSPORTER ABCH.3"/>
    <property type="match status" value="1"/>
</dbReference>
<dbReference type="RefSeq" id="WP_192477784.1">
    <property type="nucleotide sequence ID" value="NZ_VKME01000007.1"/>
</dbReference>
<dbReference type="NCBIfam" id="NF007600">
    <property type="entry name" value="PRK10246.1"/>
    <property type="match status" value="1"/>
</dbReference>
<dbReference type="GO" id="GO:0006260">
    <property type="term" value="P:DNA replication"/>
    <property type="evidence" value="ECO:0007669"/>
    <property type="project" value="UniProtKB-KW"/>
</dbReference>
<dbReference type="PANTHER" id="PTHR32114:SF2">
    <property type="entry name" value="ABC TRANSPORTER ABCH.3"/>
    <property type="match status" value="1"/>
</dbReference>
<evidence type="ECO:0000259" key="2">
    <source>
        <dbReference type="Pfam" id="PF13476"/>
    </source>
</evidence>
<dbReference type="Proteomes" id="UP000656723">
    <property type="component" value="Unassembled WGS sequence"/>
</dbReference>
<keyword evidence="1" id="KW-0233">DNA recombination</keyword>
<dbReference type="GO" id="GO:0004519">
    <property type="term" value="F:endonuclease activity"/>
    <property type="evidence" value="ECO:0007669"/>
    <property type="project" value="UniProtKB-KW"/>
</dbReference>
<evidence type="ECO:0000313" key="3">
    <source>
        <dbReference type="EMBL" id="MBE0127148.1"/>
    </source>
</evidence>
<proteinExistence type="inferred from homology"/>
<keyword evidence="1" id="KW-0540">Nuclease</keyword>
<dbReference type="EMBL" id="VKME01000007">
    <property type="protein sequence ID" value="MBE0127148.1"/>
    <property type="molecule type" value="Genomic_DNA"/>
</dbReference>
<feature type="coiled-coil region" evidence="1">
    <location>
        <begin position="453"/>
        <end position="487"/>
    </location>
</feature>
<dbReference type="AlphaFoldDB" id="A0A8I0MHR4"/>
<keyword evidence="1 3" id="KW-0269">Exonuclease</keyword>
<dbReference type="InterPro" id="IPR004592">
    <property type="entry name" value="SbcC_gammaproteobac_type"/>
</dbReference>
<gene>
    <name evidence="1 3" type="primary">sbcC</name>
    <name evidence="3" type="ORF">FOT72_03725</name>
</gene>
<dbReference type="GO" id="GO:0016887">
    <property type="term" value="F:ATP hydrolysis activity"/>
    <property type="evidence" value="ECO:0007669"/>
    <property type="project" value="InterPro"/>
</dbReference>
<feature type="domain" description="Rad50/SbcC-type AAA" evidence="2">
    <location>
        <begin position="5"/>
        <end position="206"/>
    </location>
</feature>
<feature type="coiled-coil region" evidence="1">
    <location>
        <begin position="532"/>
        <end position="580"/>
    </location>
</feature>
<reference evidence="3" key="1">
    <citation type="submission" date="2019-07" db="EMBL/GenBank/DDBJ databases">
        <title>KPC-2 carbapenem resistent Enterobacterales isolates from Germany.</title>
        <authorList>
            <person name="Yao Y."/>
            <person name="Falgenhauer L."/>
            <person name="Imirzalioglu C."/>
            <person name="Chakraborty T."/>
        </authorList>
    </citation>
    <scope>NUCLEOTIDE SEQUENCE</scope>
    <source>
        <strain evidence="3">CA13304</strain>
    </source>
</reference>
<dbReference type="NCBIfam" id="TIGR00618">
    <property type="entry name" value="sbcc"/>
    <property type="match status" value="1"/>
</dbReference>
<dbReference type="Pfam" id="PF13558">
    <property type="entry name" value="SbcC_Walker_B"/>
    <property type="match status" value="1"/>
</dbReference>
<accession>A0A8I0MHR4</accession>
<organism evidence="3 4">
    <name type="scientific">Citrobacter amalonaticus</name>
    <dbReference type="NCBI Taxonomy" id="35703"/>
    <lineage>
        <taxon>Bacteria</taxon>
        <taxon>Pseudomonadati</taxon>
        <taxon>Pseudomonadota</taxon>
        <taxon>Gammaproteobacteria</taxon>
        <taxon>Enterobacterales</taxon>
        <taxon>Enterobacteriaceae</taxon>
        <taxon>Citrobacter</taxon>
    </lineage>
</organism>
<protein>
    <recommendedName>
        <fullName evidence="1">Nuclease SbcCD subunit C</fullName>
    </recommendedName>
</protein>
<dbReference type="InterPro" id="IPR027417">
    <property type="entry name" value="P-loop_NTPase"/>
</dbReference>
<dbReference type="SUPFAM" id="SSF52540">
    <property type="entry name" value="P-loop containing nucleoside triphosphate hydrolases"/>
    <property type="match status" value="2"/>
</dbReference>
<dbReference type="Pfam" id="PF13476">
    <property type="entry name" value="AAA_23"/>
    <property type="match status" value="1"/>
</dbReference>
<evidence type="ECO:0000256" key="1">
    <source>
        <dbReference type="RuleBase" id="RU363070"/>
    </source>
</evidence>
<dbReference type="GO" id="GO:0004527">
    <property type="term" value="F:exonuclease activity"/>
    <property type="evidence" value="ECO:0007669"/>
    <property type="project" value="UniProtKB-KW"/>
</dbReference>
<dbReference type="GO" id="GO:0006302">
    <property type="term" value="P:double-strand break repair"/>
    <property type="evidence" value="ECO:0007669"/>
    <property type="project" value="InterPro"/>
</dbReference>
<comment type="similarity">
    <text evidence="1">Belongs to the SMC family. SbcC subfamily.</text>
</comment>
<dbReference type="Gene3D" id="3.40.50.300">
    <property type="entry name" value="P-loop containing nucleotide triphosphate hydrolases"/>
    <property type="match status" value="2"/>
</dbReference>
<sequence length="1047" mass="117720">MKILSLRLKNLNSLKGEWKVDFTVEPFASNGLFAITGPTGAGKTTLLDAICLALYHETPRLNTVSQSQNDLMTRDTAECLAEVEFEVKGEAYRAFWSQNRARNQPDGNLQVPRVELARCADGKILADKVKDKLEMTAELTGLDYGRFTRSMLLSQGQFAAFLNAKPKERAELLEELTGTEIYGQISAQVFEQHKSARTELEKLQAQASGVALLAPEALQTLTESLQALTDEEKQLVAQQQTGQQQLNWLTRQRELQADANQRQQMLQVAQEALENAQPQLAALSLAQPARALRPLRERIQEQSATVSRTRQQINEVNARLQSRFTLRNHIRRQAERQSTALLATQQTLSEWLNEHDRFRLWSNELGGWRALFAQQASDNVQLAKWQQQQVNDSRKLESLPPVTLNLTADEVAVALAQHARQRPLRQQLLSLHGQIVPRLTRLSQLQATMTHNKQELARLNTLLEAKRQQYKDKYQQYQDVKTLCEQEARIKDLESQRAQLQSGQPCPLCGSTTHPAVAAYQALEPGVNQARRDALEKEVKSLADEGATLRGQSEAVNQQLQRDESEAQALVKEEQALTQQWQATIGALNVTLQPQEDIQPWLTAQDEHEQQLYQLNQRHDLQAQITAHVQQVAQFRQQIDQRQATLAAQLSRYTLSLPEEGSEEAWLDARAADAQTWQQRQTELTALQARIAQLTPLLETLPVADTDAEDDASVTLENWRQIHDECVSLHSQLQTLQQQEKQETQRAADAQAQFDAALEHSIFADQAAFLAALLDDEAVTRLEQLKQSLENQVQQAQTLAAQSALALAAHQQQPPAGLDPTQSIEHVQQTVAQLNDRVRDNATRQGEIRQQLKQDSDNRQQQQTLMQKIDNAMQQVEDWGYLNALIGSKEGDKFRKFAQGLTLDNLVWLANNQLTRLHGRYLLQRKASEALELEVVDTWQADAVRDTRTLSGGESFLVSLALALALSDLVSHKTRIDSLFLDEGFGTLDSETLDTALDALDALNASGKTIGVISHVEAMKERIPVQIKVKKINGLGYSKLDRMFAVE</sequence>
<keyword evidence="1" id="KW-0255">Endonuclease</keyword>
<keyword evidence="1" id="KW-0175">Coiled coil</keyword>
<dbReference type="GO" id="GO:0006310">
    <property type="term" value="P:DNA recombination"/>
    <property type="evidence" value="ECO:0007669"/>
    <property type="project" value="UniProtKB-KW"/>
</dbReference>